<comment type="caution">
    <text evidence="2">The sequence shown here is derived from an EMBL/GenBank/DDBJ whole genome shotgun (WGS) entry which is preliminary data.</text>
</comment>
<gene>
    <name evidence="2" type="ORF">ACH3YB_31505</name>
</gene>
<evidence type="ECO:0000313" key="2">
    <source>
        <dbReference type="EMBL" id="MFI0576163.1"/>
    </source>
</evidence>
<evidence type="ECO:0008006" key="4">
    <source>
        <dbReference type="Google" id="ProtNLM"/>
    </source>
</evidence>
<organism evidence="2 3">
    <name type="scientific">Streptomyces tendae</name>
    <dbReference type="NCBI Taxonomy" id="1932"/>
    <lineage>
        <taxon>Bacteria</taxon>
        <taxon>Bacillati</taxon>
        <taxon>Actinomycetota</taxon>
        <taxon>Actinomycetes</taxon>
        <taxon>Kitasatosporales</taxon>
        <taxon>Streptomycetaceae</taxon>
        <taxon>Streptomyces</taxon>
    </lineage>
</organism>
<protein>
    <recommendedName>
        <fullName evidence="4">DUF35 domain-containing protein</fullName>
    </recommendedName>
</protein>
<dbReference type="RefSeq" id="WP_398353408.1">
    <property type="nucleotide sequence ID" value="NZ_JBIQWK010000011.1"/>
</dbReference>
<dbReference type="EMBL" id="JBIQWK010000011">
    <property type="protein sequence ID" value="MFI0576163.1"/>
    <property type="molecule type" value="Genomic_DNA"/>
</dbReference>
<reference evidence="2 3" key="1">
    <citation type="submission" date="2024-10" db="EMBL/GenBank/DDBJ databases">
        <authorList>
            <person name="Wannawong T."/>
            <person name="Kuncharoen N."/>
            <person name="Mhuantong W."/>
        </authorList>
    </citation>
    <scope>NUCLEOTIDE SEQUENCE [LARGE SCALE GENOMIC DNA]</scope>
    <source>
        <strain evidence="2 3">CALK1-4</strain>
    </source>
</reference>
<evidence type="ECO:0000313" key="3">
    <source>
        <dbReference type="Proteomes" id="UP001610810"/>
    </source>
</evidence>
<feature type="region of interest" description="Disordered" evidence="1">
    <location>
        <begin position="248"/>
        <end position="268"/>
    </location>
</feature>
<name>A0ABW7S9Y3_STRTE</name>
<proteinExistence type="predicted"/>
<keyword evidence="3" id="KW-1185">Reference proteome</keyword>
<dbReference type="Proteomes" id="UP001610810">
    <property type="component" value="Unassembled WGS sequence"/>
</dbReference>
<accession>A0ABW7S9Y3</accession>
<evidence type="ECO:0000256" key="1">
    <source>
        <dbReference type="SAM" id="MobiDB-lite"/>
    </source>
</evidence>
<sequence>MAAGDNHRSEAERLLSQANHYTYGDGADPVTGQALAVEAIGHALLAVVARQEGEKSSREADATPRGEQPITVTAHPTRCWPCMTEDCPGVPHPVGDIPGVACGCGCATEPGPDLYSIVLAAIGTAQGPQLPLPVSTRRLIASQVTSAVAPLVAYREVWDASLPPGGAVCSICGHPVESEPCPDHAPDFFQPGHTYRNRRRTFRVDVVIAHPDTGHPVAFGWWKFPLGAWMPLTAGAHNWREGWRDITEPACDSEPPEHATTDTPGEGT</sequence>